<evidence type="ECO:0000313" key="2">
    <source>
        <dbReference type="EMBL" id="QAB18515.1"/>
    </source>
</evidence>
<proteinExistence type="predicted"/>
<evidence type="ECO:0000256" key="1">
    <source>
        <dbReference type="SAM" id="SignalP"/>
    </source>
</evidence>
<keyword evidence="3" id="KW-1185">Reference proteome</keyword>
<name>A0ABX5QHL4_9MICO</name>
<dbReference type="RefSeq" id="WP_128387351.1">
    <property type="nucleotide sequence ID" value="NZ_CP035037.1"/>
</dbReference>
<keyword evidence="1" id="KW-0732">Signal</keyword>
<gene>
    <name evidence="2" type="ORF">Leucomu_11850</name>
</gene>
<accession>A0ABX5QHL4</accession>
<reference evidence="2 3" key="1">
    <citation type="submission" date="2019-01" db="EMBL/GenBank/DDBJ databases">
        <title>Leucobacter muris sp. nov. isolated from the nose of a laboratory mouse.</title>
        <authorList>
            <person name="Benga L."/>
            <person name="Sproeer C."/>
            <person name="Schumann P."/>
            <person name="Verbarg S."/>
            <person name="Bunk B."/>
            <person name="Engelhardt E."/>
            <person name="Benten P.M."/>
            <person name="Sager M."/>
        </authorList>
    </citation>
    <scope>NUCLEOTIDE SEQUENCE [LARGE SCALE GENOMIC DNA]</scope>
    <source>
        <strain evidence="2 3">DSM 101948</strain>
    </source>
</reference>
<sequence length="171" mass="17684">MSLRWGRPTVMLAAIALAASGCAQSGGEGVDRTGAELTTPIVFAAVASVDEGACPADRPNTYESRLSGAQCVVIDPDAVVEAESGSVALVAASEQTPDVPQSIELVLEDASSERLRELTAALAEQSSPRNLLVIAVEGEVVAMPAVMDELTGRTVSISGDRLTALYDRLTV</sequence>
<dbReference type="Proteomes" id="UP000285768">
    <property type="component" value="Chromosome"/>
</dbReference>
<evidence type="ECO:0008006" key="4">
    <source>
        <dbReference type="Google" id="ProtNLM"/>
    </source>
</evidence>
<feature type="signal peptide" evidence="1">
    <location>
        <begin position="1"/>
        <end position="23"/>
    </location>
</feature>
<dbReference type="EMBL" id="CP035037">
    <property type="protein sequence ID" value="QAB18515.1"/>
    <property type="molecule type" value="Genomic_DNA"/>
</dbReference>
<feature type="chain" id="PRO_5046758510" description="Preprotein translocase subunit SecD" evidence="1">
    <location>
        <begin position="24"/>
        <end position="171"/>
    </location>
</feature>
<evidence type="ECO:0000313" key="3">
    <source>
        <dbReference type="Proteomes" id="UP000285768"/>
    </source>
</evidence>
<dbReference type="PROSITE" id="PS51257">
    <property type="entry name" value="PROKAR_LIPOPROTEIN"/>
    <property type="match status" value="1"/>
</dbReference>
<organism evidence="2 3">
    <name type="scientific">Leucobacter muris</name>
    <dbReference type="NCBI Taxonomy" id="1935379"/>
    <lineage>
        <taxon>Bacteria</taxon>
        <taxon>Bacillati</taxon>
        <taxon>Actinomycetota</taxon>
        <taxon>Actinomycetes</taxon>
        <taxon>Micrococcales</taxon>
        <taxon>Microbacteriaceae</taxon>
        <taxon>Leucobacter</taxon>
    </lineage>
</organism>
<protein>
    <recommendedName>
        <fullName evidence="4">Preprotein translocase subunit SecD</fullName>
    </recommendedName>
</protein>